<name>A0A9P0JKN9_APHGO</name>
<evidence type="ECO:0000313" key="5">
    <source>
        <dbReference type="EMBL" id="CAH1738646.1"/>
    </source>
</evidence>
<dbReference type="Proteomes" id="UP001154329">
    <property type="component" value="Chromosome 4"/>
</dbReference>
<gene>
    <name evidence="5" type="ORF">APHIGO_LOCUS11944</name>
</gene>
<dbReference type="GO" id="GO:0005615">
    <property type="term" value="C:extracellular space"/>
    <property type="evidence" value="ECO:0007669"/>
    <property type="project" value="TreeGrafter"/>
</dbReference>
<proteinExistence type="predicted"/>
<dbReference type="EMBL" id="OU899037">
    <property type="protein sequence ID" value="CAH1738646.1"/>
    <property type="molecule type" value="Genomic_DNA"/>
</dbReference>
<evidence type="ECO:0000256" key="3">
    <source>
        <dbReference type="SAM" id="MobiDB-lite"/>
    </source>
</evidence>
<dbReference type="InterPro" id="IPR031311">
    <property type="entry name" value="CHIT_BIND_RR_consensus"/>
</dbReference>
<evidence type="ECO:0000256" key="1">
    <source>
        <dbReference type="ARBA" id="ARBA00022460"/>
    </source>
</evidence>
<organism evidence="5 6">
    <name type="scientific">Aphis gossypii</name>
    <name type="common">Cotton aphid</name>
    <dbReference type="NCBI Taxonomy" id="80765"/>
    <lineage>
        <taxon>Eukaryota</taxon>
        <taxon>Metazoa</taxon>
        <taxon>Ecdysozoa</taxon>
        <taxon>Arthropoda</taxon>
        <taxon>Hexapoda</taxon>
        <taxon>Insecta</taxon>
        <taxon>Pterygota</taxon>
        <taxon>Neoptera</taxon>
        <taxon>Paraneoptera</taxon>
        <taxon>Hemiptera</taxon>
        <taxon>Sternorrhyncha</taxon>
        <taxon>Aphidomorpha</taxon>
        <taxon>Aphidoidea</taxon>
        <taxon>Aphididae</taxon>
        <taxon>Aphidini</taxon>
        <taxon>Aphis</taxon>
        <taxon>Aphis</taxon>
    </lineage>
</organism>
<sequence length="346" mass="36806">MLVIVPCLPALLLLSAAVAARSGHSVHDPNEYYSEPNYHFNYGVKDLHTGDLKSQWEHREGDVVKGSYSLMEPDGSIRTVDYTADSHNGFNAVVSKSGHSVHPAKHQPQHKQRQPSVLLQQTAYKQPATVAEAYLQQPQQQQQHKPSFVAYKQLAPPSKYPPPFLYRGFYGKSSPTATAAAVNYMAYPNRPLQDSAAATATPKYYASAASSASAAAPKYYASPASASAAAAPQYYAAAASPADYGDDVQGRAEAEAAAPEYYYYTSASTPSDAESLAPSATPSPDPAKSGPVLFPADNATASAADSTSDRPAAPSPTPITLLKYEPADGNNNAAGQPLYADYNYYA</sequence>
<dbReference type="GO" id="GO:0042302">
    <property type="term" value="F:structural constituent of cuticle"/>
    <property type="evidence" value="ECO:0007669"/>
    <property type="project" value="UniProtKB-UniRule"/>
</dbReference>
<evidence type="ECO:0000256" key="4">
    <source>
        <dbReference type="SAM" id="SignalP"/>
    </source>
</evidence>
<keyword evidence="1 2" id="KW-0193">Cuticle</keyword>
<dbReference type="PROSITE" id="PS00233">
    <property type="entry name" value="CHIT_BIND_RR_1"/>
    <property type="match status" value="1"/>
</dbReference>
<reference evidence="5" key="2">
    <citation type="submission" date="2022-10" db="EMBL/GenBank/DDBJ databases">
        <authorList>
            <consortium name="ENA_rothamsted_submissions"/>
            <consortium name="culmorum"/>
            <person name="King R."/>
        </authorList>
    </citation>
    <scope>NUCLEOTIDE SEQUENCE</scope>
</reference>
<dbReference type="PANTHER" id="PTHR12236:SF95">
    <property type="entry name" value="CUTICULAR PROTEIN 76BD, ISOFORM C-RELATED"/>
    <property type="match status" value="1"/>
</dbReference>
<dbReference type="PANTHER" id="PTHR12236">
    <property type="entry name" value="STRUCTURAL CONTITUENT OF CUTICLE"/>
    <property type="match status" value="1"/>
</dbReference>
<reference evidence="5" key="1">
    <citation type="submission" date="2022-02" db="EMBL/GenBank/DDBJ databases">
        <authorList>
            <person name="King R."/>
        </authorList>
    </citation>
    <scope>NUCLEOTIDE SEQUENCE</scope>
</reference>
<dbReference type="PRINTS" id="PR00947">
    <property type="entry name" value="CUTICLE"/>
</dbReference>
<dbReference type="Pfam" id="PF00379">
    <property type="entry name" value="Chitin_bind_4"/>
    <property type="match status" value="1"/>
</dbReference>
<evidence type="ECO:0000256" key="2">
    <source>
        <dbReference type="PROSITE-ProRule" id="PRU00497"/>
    </source>
</evidence>
<feature type="compositionally biased region" description="Low complexity" evidence="3">
    <location>
        <begin position="295"/>
        <end position="312"/>
    </location>
</feature>
<feature type="signal peptide" evidence="4">
    <location>
        <begin position="1"/>
        <end position="20"/>
    </location>
</feature>
<protein>
    <submittedName>
        <fullName evidence="5">Uncharacterized protein</fullName>
    </submittedName>
</protein>
<dbReference type="InterPro" id="IPR051217">
    <property type="entry name" value="Insect_Cuticle_Struc_Prot"/>
</dbReference>
<keyword evidence="4" id="KW-0732">Signal</keyword>
<accession>A0A9P0JKN9</accession>
<dbReference type="InterPro" id="IPR000618">
    <property type="entry name" value="Insect_cuticle"/>
</dbReference>
<keyword evidence="6" id="KW-1185">Reference proteome</keyword>
<dbReference type="PROSITE" id="PS51155">
    <property type="entry name" value="CHIT_BIND_RR_2"/>
    <property type="match status" value="1"/>
</dbReference>
<feature type="chain" id="PRO_5040273314" evidence="4">
    <location>
        <begin position="21"/>
        <end position="346"/>
    </location>
</feature>
<evidence type="ECO:0000313" key="6">
    <source>
        <dbReference type="Proteomes" id="UP001154329"/>
    </source>
</evidence>
<dbReference type="AlphaFoldDB" id="A0A9P0JKN9"/>
<dbReference type="GO" id="GO:0031012">
    <property type="term" value="C:extracellular matrix"/>
    <property type="evidence" value="ECO:0007669"/>
    <property type="project" value="TreeGrafter"/>
</dbReference>
<feature type="region of interest" description="Disordered" evidence="3">
    <location>
        <begin position="273"/>
        <end position="336"/>
    </location>
</feature>